<gene>
    <name evidence="1" type="ORF">QTN47_21390</name>
</gene>
<comment type="caution">
    <text evidence="1">The sequence shown here is derived from an EMBL/GenBank/DDBJ whole genome shotgun (WGS) entry which is preliminary data.</text>
</comment>
<accession>A0ABV3ZJN0</accession>
<organism evidence="1 2">
    <name type="scientific">Danxiaibacter flavus</name>
    <dbReference type="NCBI Taxonomy" id="3049108"/>
    <lineage>
        <taxon>Bacteria</taxon>
        <taxon>Pseudomonadati</taxon>
        <taxon>Bacteroidota</taxon>
        <taxon>Chitinophagia</taxon>
        <taxon>Chitinophagales</taxon>
        <taxon>Chitinophagaceae</taxon>
        <taxon>Danxiaibacter</taxon>
    </lineage>
</organism>
<dbReference type="Proteomes" id="UP001560573">
    <property type="component" value="Unassembled WGS sequence"/>
</dbReference>
<dbReference type="RefSeq" id="WP_369331486.1">
    <property type="nucleotide sequence ID" value="NZ_JAULBC010000007.1"/>
</dbReference>
<name>A0ABV3ZJN0_9BACT</name>
<dbReference type="Gene3D" id="2.60.120.10">
    <property type="entry name" value="Jelly Rolls"/>
    <property type="match status" value="1"/>
</dbReference>
<evidence type="ECO:0008006" key="3">
    <source>
        <dbReference type="Google" id="ProtNLM"/>
    </source>
</evidence>
<reference evidence="1 2" key="1">
    <citation type="submission" date="2023-07" db="EMBL/GenBank/DDBJ databases">
        <authorList>
            <person name="Lian W.-H."/>
        </authorList>
    </citation>
    <scope>NUCLEOTIDE SEQUENCE [LARGE SCALE GENOMIC DNA]</scope>
    <source>
        <strain evidence="1 2">SYSU DXS3180</strain>
    </source>
</reference>
<dbReference type="EMBL" id="JAULBC010000007">
    <property type="protein sequence ID" value="MEX6690077.1"/>
    <property type="molecule type" value="Genomic_DNA"/>
</dbReference>
<proteinExistence type="predicted"/>
<sequence>MNVLQAQVPVHEEPRHHLVFQNTEIRMLNVLIPPGDTSQYHIHKTPSVFIFFTSTNTGSQLQGKTATSGKSAAGRILFENLASPNIRVHRVWNADKDTFHVMDVEVLSKDTGFLQQPLSLPDLKLEIDTAWIRAYRLSMSTGKEFILKNKAQSFILVSLNNAEMQTEQNGRFERQTAQPGTFFEIKRRHSFSIKNTTNDTVEFFLLELPE</sequence>
<evidence type="ECO:0000313" key="1">
    <source>
        <dbReference type="EMBL" id="MEX6690077.1"/>
    </source>
</evidence>
<dbReference type="InterPro" id="IPR014710">
    <property type="entry name" value="RmlC-like_jellyroll"/>
</dbReference>
<evidence type="ECO:0000313" key="2">
    <source>
        <dbReference type="Proteomes" id="UP001560573"/>
    </source>
</evidence>
<protein>
    <recommendedName>
        <fullName evidence="3">Quercetin 2,3-dioxygenase C-terminal cupin domain-containing protein</fullName>
    </recommendedName>
</protein>
<keyword evidence="2" id="KW-1185">Reference proteome</keyword>